<evidence type="ECO:0000256" key="14">
    <source>
        <dbReference type="ARBA" id="ARBA00023242"/>
    </source>
</evidence>
<dbReference type="InterPro" id="IPR032043">
    <property type="entry name" value="Msl2_Znf-RING"/>
</dbReference>
<dbReference type="EC" id="2.3.2.27" evidence="5"/>
<dbReference type="PANTHER" id="PTHR16048:SF3">
    <property type="entry name" value="E3 UBIQUITIN-PROTEIN LIGASE MSL2"/>
    <property type="match status" value="1"/>
</dbReference>
<evidence type="ECO:0000256" key="9">
    <source>
        <dbReference type="ARBA" id="ARBA00022763"/>
    </source>
</evidence>
<dbReference type="Proteomes" id="UP000823561">
    <property type="component" value="Chromosome 1"/>
</dbReference>
<keyword evidence="12" id="KW-0862">Zinc</keyword>
<keyword evidence="10" id="KW-0863">Zinc-finger</keyword>
<evidence type="ECO:0000256" key="10">
    <source>
        <dbReference type="ARBA" id="ARBA00022771"/>
    </source>
</evidence>
<keyword evidence="22" id="KW-1185">Reference proteome</keyword>
<evidence type="ECO:0000256" key="1">
    <source>
        <dbReference type="ARBA" id="ARBA00000900"/>
    </source>
</evidence>
<evidence type="ECO:0000313" key="21">
    <source>
        <dbReference type="EMBL" id="KAG5286222.1"/>
    </source>
</evidence>
<comment type="caution">
    <text evidence="21">The sequence shown here is derived from an EMBL/GenBank/DDBJ whole genome shotgun (WGS) entry which is preliminary data.</text>
</comment>
<dbReference type="Gene3D" id="3.30.40.10">
    <property type="entry name" value="Zinc/RING finger domain, C3HC4 (zinc finger)"/>
    <property type="match status" value="1"/>
</dbReference>
<evidence type="ECO:0000256" key="8">
    <source>
        <dbReference type="ARBA" id="ARBA00022723"/>
    </source>
</evidence>
<evidence type="ECO:0000259" key="20">
    <source>
        <dbReference type="PROSITE" id="PS52051"/>
    </source>
</evidence>
<dbReference type="FunFam" id="3.30.40.10:FF:000174">
    <property type="entry name" value="E3 ubiquitin-protein ligase MSL2"/>
    <property type="match status" value="1"/>
</dbReference>
<feature type="region of interest" description="Disordered" evidence="19">
    <location>
        <begin position="225"/>
        <end position="245"/>
    </location>
</feature>
<gene>
    <name evidence="21" type="ORF">AALO_G00012370</name>
</gene>
<dbReference type="InterPro" id="IPR013083">
    <property type="entry name" value="Znf_RING/FYVE/PHD"/>
</dbReference>
<keyword evidence="7" id="KW-0808">Transferase</keyword>
<keyword evidence="6 18" id="KW-0158">Chromosome</keyword>
<dbReference type="GO" id="GO:0061630">
    <property type="term" value="F:ubiquitin protein ligase activity"/>
    <property type="evidence" value="ECO:0007669"/>
    <property type="project" value="UniProtKB-EC"/>
</dbReference>
<accession>A0AAV6HL97</accession>
<comment type="pathway">
    <text evidence="4">Protein modification; protein ubiquitination.</text>
</comment>
<evidence type="ECO:0000256" key="12">
    <source>
        <dbReference type="ARBA" id="ARBA00022833"/>
    </source>
</evidence>
<evidence type="ECO:0000313" key="22">
    <source>
        <dbReference type="Proteomes" id="UP000823561"/>
    </source>
</evidence>
<protein>
    <recommendedName>
        <fullName evidence="16">E3 ubiquitin-protein ligase MSL2</fullName>
        <ecNumber evidence="5">2.3.2.27</ecNumber>
    </recommendedName>
    <alternativeName>
        <fullName evidence="17">Male-specific lethal-2 homolog</fullName>
    </alternativeName>
</protein>
<dbReference type="CDD" id="cd16522">
    <property type="entry name" value="RING-HC_MSL2"/>
    <property type="match status" value="1"/>
</dbReference>
<dbReference type="AlphaFoldDB" id="A0AAV6HL97"/>
<dbReference type="SMART" id="SM01114">
    <property type="entry name" value="CXC"/>
    <property type="match status" value="1"/>
</dbReference>
<dbReference type="SUPFAM" id="SSF57850">
    <property type="entry name" value="RING/U-box"/>
    <property type="match status" value="1"/>
</dbReference>
<dbReference type="GO" id="GO:0006325">
    <property type="term" value="P:chromatin organization"/>
    <property type="evidence" value="ECO:0007669"/>
    <property type="project" value="UniProtKB-KW"/>
</dbReference>
<evidence type="ECO:0000256" key="7">
    <source>
        <dbReference type="ARBA" id="ARBA00022679"/>
    </source>
</evidence>
<feature type="domain" description="CXC MSL2-type" evidence="20">
    <location>
        <begin position="443"/>
        <end position="494"/>
    </location>
</feature>
<evidence type="ECO:0000256" key="15">
    <source>
        <dbReference type="ARBA" id="ARBA00061593"/>
    </source>
</evidence>
<dbReference type="PANTHER" id="PTHR16048">
    <property type="entry name" value="MSL2-RELATED"/>
    <property type="match status" value="1"/>
</dbReference>
<dbReference type="Pfam" id="PF16685">
    <property type="entry name" value="zf-RING_10"/>
    <property type="match status" value="1"/>
</dbReference>
<dbReference type="Pfam" id="PF16682">
    <property type="entry name" value="MSL2-CXC"/>
    <property type="match status" value="1"/>
</dbReference>
<keyword evidence="8" id="KW-0479">Metal-binding</keyword>
<dbReference type="GO" id="GO:0005634">
    <property type="term" value="C:nucleus"/>
    <property type="evidence" value="ECO:0007669"/>
    <property type="project" value="UniProtKB-SubCell"/>
</dbReference>
<feature type="region of interest" description="Disordered" evidence="19">
    <location>
        <begin position="408"/>
        <end position="434"/>
    </location>
</feature>
<keyword evidence="14 18" id="KW-0539">Nucleus</keyword>
<evidence type="ECO:0000256" key="11">
    <source>
        <dbReference type="ARBA" id="ARBA00022786"/>
    </source>
</evidence>
<dbReference type="GO" id="GO:0016567">
    <property type="term" value="P:protein ubiquitination"/>
    <property type="evidence" value="ECO:0007669"/>
    <property type="project" value="TreeGrafter"/>
</dbReference>
<sequence>MNPVNATSLYLSACRSVLQCDAGDPETYVELYRVLPFFRDSLSCLVCGNLLQDPIAPNTCQHYVCKACKGKKMTIKPACSWCKDYDQFTENKQLGILVECYRKLCEYISESPLVEQIASTAGGSPEIMFMLEDVLGMKLEQESPGVLDIPSLMLPLSSAASEGLPPTSQLAEQAASSLDAEGAVKEEPLDHAIQDNHAKAATAGAVVEVSSSVLPVNMDVVTVQESPVPREPSSGTFSSFSDSKHSHEPVLFSVDEALESLESGCLDEDLHDGLQRDLLMSVGLASGLSEPRTSSQQDSRTLTSSHSQKPPSGISCSAATPRTARLHRKRSHSESDSEKVKPLPIASFIEEPPVASPAPLTVTHEPNDTVQPFAKIPSDRVLQVNKALLDTTKNIQQNLGQSVKNICTTKTTKTNRPKDKTKDRPLSGSVTSGNSTKVYKKAKEKKGCKCGRATQNPSVLTCRGQRCPCYSTRKACLDCICRGCQNSYMANGEKKLEAFAVPEKALEQTRLTLGINYTSIAVRNVGANAGVLSLSADSPITSFLVASSHDGSQHRKKI</sequence>
<evidence type="ECO:0000256" key="5">
    <source>
        <dbReference type="ARBA" id="ARBA00012483"/>
    </source>
</evidence>
<comment type="catalytic activity">
    <reaction evidence="1">
        <text>S-ubiquitinyl-[E2 ubiquitin-conjugating enzyme]-L-cysteine + [acceptor protein]-L-lysine = [E2 ubiquitin-conjugating enzyme]-L-cysteine + N(6)-ubiquitinyl-[acceptor protein]-L-lysine.</text>
        <dbReference type="EC" id="2.3.2.27"/>
    </reaction>
</comment>
<dbReference type="InterPro" id="IPR037922">
    <property type="entry name" value="MSL2"/>
</dbReference>
<comment type="subcellular location">
    <subcellularLocation>
        <location evidence="3">Chromosome</location>
    </subcellularLocation>
    <subcellularLocation>
        <location evidence="2">Nucleus</location>
    </subcellularLocation>
</comment>
<feature type="compositionally biased region" description="Basic and acidic residues" evidence="19">
    <location>
        <begin position="332"/>
        <end position="341"/>
    </location>
</feature>
<evidence type="ECO:0000256" key="19">
    <source>
        <dbReference type="SAM" id="MobiDB-lite"/>
    </source>
</evidence>
<name>A0AAV6HL97_9TELE</name>
<evidence type="ECO:0000256" key="18">
    <source>
        <dbReference type="PROSITE-ProRule" id="PRU01396"/>
    </source>
</evidence>
<dbReference type="InterPro" id="IPR033467">
    <property type="entry name" value="Tesmin/TSO1-like_CXC"/>
</dbReference>
<organism evidence="21 22">
    <name type="scientific">Alosa alosa</name>
    <name type="common">allis shad</name>
    <dbReference type="NCBI Taxonomy" id="278164"/>
    <lineage>
        <taxon>Eukaryota</taxon>
        <taxon>Metazoa</taxon>
        <taxon>Chordata</taxon>
        <taxon>Craniata</taxon>
        <taxon>Vertebrata</taxon>
        <taxon>Euteleostomi</taxon>
        <taxon>Actinopterygii</taxon>
        <taxon>Neopterygii</taxon>
        <taxon>Teleostei</taxon>
        <taxon>Clupei</taxon>
        <taxon>Clupeiformes</taxon>
        <taxon>Clupeoidei</taxon>
        <taxon>Clupeidae</taxon>
        <taxon>Alosa</taxon>
    </lineage>
</organism>
<reference evidence="21 22" key="1">
    <citation type="submission" date="2020-10" db="EMBL/GenBank/DDBJ databases">
        <title>Chromosome-scale genome assembly of the Allis shad, Alosa alosa.</title>
        <authorList>
            <person name="Margot Z."/>
            <person name="Christophe K."/>
            <person name="Cabau C."/>
            <person name="Louis A."/>
            <person name="Berthelot C."/>
            <person name="Parey E."/>
            <person name="Roest Crollius H."/>
            <person name="Montfort J."/>
            <person name="Robinson-Rechavi M."/>
            <person name="Bucao C."/>
            <person name="Bouchez O."/>
            <person name="Gislard M."/>
            <person name="Lluch J."/>
            <person name="Milhes M."/>
            <person name="Lampietro C."/>
            <person name="Lopez Roques C."/>
            <person name="Donnadieu C."/>
            <person name="Braasch I."/>
            <person name="Desvignes T."/>
            <person name="Postlethwait J."/>
            <person name="Bobe J."/>
            <person name="Guiguen Y."/>
        </authorList>
    </citation>
    <scope>NUCLEOTIDE SEQUENCE [LARGE SCALE GENOMIC DNA]</scope>
    <source>
        <strain evidence="21">M-15738</strain>
        <tissue evidence="21">Blood</tissue>
    </source>
</reference>
<evidence type="ECO:0000256" key="3">
    <source>
        <dbReference type="ARBA" id="ARBA00004286"/>
    </source>
</evidence>
<evidence type="ECO:0000256" key="2">
    <source>
        <dbReference type="ARBA" id="ARBA00004123"/>
    </source>
</evidence>
<dbReference type="PROSITE" id="PS52051">
    <property type="entry name" value="CXC_MSL2"/>
    <property type="match status" value="1"/>
</dbReference>
<keyword evidence="13" id="KW-0156">Chromatin regulator</keyword>
<dbReference type="GO" id="GO:0006974">
    <property type="term" value="P:DNA damage response"/>
    <property type="evidence" value="ECO:0007669"/>
    <property type="project" value="UniProtKB-KW"/>
</dbReference>
<evidence type="ECO:0000256" key="16">
    <source>
        <dbReference type="ARBA" id="ARBA00069328"/>
    </source>
</evidence>
<dbReference type="InterPro" id="IPR032049">
    <property type="entry name" value="Msl2-CXC"/>
</dbReference>
<keyword evidence="11" id="KW-0833">Ubl conjugation pathway</keyword>
<keyword evidence="9" id="KW-0227">DNA damage</keyword>
<proteinExistence type="inferred from homology"/>
<dbReference type="GO" id="GO:0072487">
    <property type="term" value="C:MSL complex"/>
    <property type="evidence" value="ECO:0007669"/>
    <property type="project" value="UniProtKB-UniRule"/>
</dbReference>
<feature type="compositionally biased region" description="Basic and acidic residues" evidence="19">
    <location>
        <begin position="416"/>
        <end position="425"/>
    </location>
</feature>
<evidence type="ECO:0000256" key="6">
    <source>
        <dbReference type="ARBA" id="ARBA00022454"/>
    </source>
</evidence>
<dbReference type="GO" id="GO:0008270">
    <property type="term" value="F:zinc ion binding"/>
    <property type="evidence" value="ECO:0007669"/>
    <property type="project" value="UniProtKB-KW"/>
</dbReference>
<dbReference type="EMBL" id="JADWDJ010000001">
    <property type="protein sequence ID" value="KAG5286222.1"/>
    <property type="molecule type" value="Genomic_DNA"/>
</dbReference>
<feature type="region of interest" description="Disordered" evidence="19">
    <location>
        <begin position="287"/>
        <end position="344"/>
    </location>
</feature>
<comment type="similarity">
    <text evidence="15 18">Belongs to the MSL2 family.</text>
</comment>
<evidence type="ECO:0000256" key="13">
    <source>
        <dbReference type="ARBA" id="ARBA00022853"/>
    </source>
</evidence>
<feature type="compositionally biased region" description="Polar residues" evidence="19">
    <location>
        <begin position="291"/>
        <end position="320"/>
    </location>
</feature>
<evidence type="ECO:0000256" key="4">
    <source>
        <dbReference type="ARBA" id="ARBA00004906"/>
    </source>
</evidence>
<evidence type="ECO:0000256" key="17">
    <source>
        <dbReference type="ARBA" id="ARBA00077415"/>
    </source>
</evidence>
<dbReference type="CDD" id="cd13122">
    <property type="entry name" value="MSL2_CXC"/>
    <property type="match status" value="1"/>
</dbReference>